<keyword evidence="7" id="KW-0812">Transmembrane</keyword>
<evidence type="ECO:0000313" key="12">
    <source>
        <dbReference type="Proteomes" id="UP001229421"/>
    </source>
</evidence>
<dbReference type="InterPro" id="IPR025287">
    <property type="entry name" value="WAK_GUB"/>
</dbReference>
<dbReference type="PANTHER" id="PTHR33491">
    <property type="entry name" value="OSJNBA0016N04.9 PROTEIN"/>
    <property type="match status" value="1"/>
</dbReference>
<evidence type="ECO:0000256" key="8">
    <source>
        <dbReference type="SAM" id="SignalP"/>
    </source>
</evidence>
<evidence type="ECO:0000256" key="6">
    <source>
        <dbReference type="ARBA" id="ARBA00023180"/>
    </source>
</evidence>
<comment type="subcellular location">
    <subcellularLocation>
        <location evidence="1">Membrane</location>
        <topology evidence="1">Single-pass type I membrane protein</topology>
    </subcellularLocation>
</comment>
<evidence type="ECO:0000256" key="3">
    <source>
        <dbReference type="ARBA" id="ARBA00022679"/>
    </source>
</evidence>
<dbReference type="GO" id="GO:0004674">
    <property type="term" value="F:protein serine/threonine kinase activity"/>
    <property type="evidence" value="ECO:0007669"/>
    <property type="project" value="UniProtKB-KW"/>
</dbReference>
<feature type="domain" description="Wall-associated receptor kinase" evidence="9">
    <location>
        <begin position="416"/>
        <end position="489"/>
    </location>
</feature>
<evidence type="ECO:0000256" key="4">
    <source>
        <dbReference type="ARBA" id="ARBA00022729"/>
    </source>
</evidence>
<keyword evidence="6" id="KW-0325">Glycoprotein</keyword>
<keyword evidence="4 8" id="KW-0732">Signal</keyword>
<dbReference type="GO" id="GO:0016020">
    <property type="term" value="C:membrane"/>
    <property type="evidence" value="ECO:0007669"/>
    <property type="project" value="UniProtKB-SubCell"/>
</dbReference>
<evidence type="ECO:0000259" key="9">
    <source>
        <dbReference type="Pfam" id="PF08488"/>
    </source>
</evidence>
<keyword evidence="3" id="KW-0808">Transferase</keyword>
<dbReference type="AlphaFoldDB" id="A0AAD8K0E8"/>
<feature type="signal peptide" evidence="8">
    <location>
        <begin position="1"/>
        <end position="22"/>
    </location>
</feature>
<proteinExistence type="predicted"/>
<evidence type="ECO:0000256" key="1">
    <source>
        <dbReference type="ARBA" id="ARBA00004479"/>
    </source>
</evidence>
<accession>A0AAD8K0E8</accession>
<evidence type="ECO:0000313" key="11">
    <source>
        <dbReference type="EMBL" id="KAK1410845.1"/>
    </source>
</evidence>
<dbReference type="InterPro" id="IPR013695">
    <property type="entry name" value="WAK"/>
</dbReference>
<keyword evidence="12" id="KW-1185">Reference proteome</keyword>
<feature type="domain" description="Wall-associated receptor kinase" evidence="9">
    <location>
        <begin position="158"/>
        <end position="231"/>
    </location>
</feature>
<organism evidence="11 12">
    <name type="scientific">Tagetes erecta</name>
    <name type="common">African marigold</name>
    <dbReference type="NCBI Taxonomy" id="13708"/>
    <lineage>
        <taxon>Eukaryota</taxon>
        <taxon>Viridiplantae</taxon>
        <taxon>Streptophyta</taxon>
        <taxon>Embryophyta</taxon>
        <taxon>Tracheophyta</taxon>
        <taxon>Spermatophyta</taxon>
        <taxon>Magnoliopsida</taxon>
        <taxon>eudicotyledons</taxon>
        <taxon>Gunneridae</taxon>
        <taxon>Pentapetalae</taxon>
        <taxon>asterids</taxon>
        <taxon>campanulids</taxon>
        <taxon>Asterales</taxon>
        <taxon>Asteraceae</taxon>
        <taxon>Asteroideae</taxon>
        <taxon>Heliantheae alliance</taxon>
        <taxon>Tageteae</taxon>
        <taxon>Tagetes</taxon>
    </lineage>
</organism>
<sequence>MKLFLAFLHLLIFLSLKVASSALPMLAKIGCNDTCGNNVTIPYPFGIGADCSINQWYVVECNSSKPFLPALNQLEVLSVTLENQTVTVSTPMMSDCQKPVWSSNEIMGVDLGRSPFVFSKSHNIFVFKGCGIAFMMDSGSVLIGCSTSCRNVTLSDKNKCYGIRCCRSAVPRYLKSYTINITRLGEKNGGCGSAFLMDKASYEVGKFPNPFIVRDTSFVPMSLVWTLTDSDNVTCCNRDTHRSRVDIFNGTPVDTLTCDIWSINEGNPYLIDGCMEYNTPKYAKTGCKDKCGNVTIPFPFGIGMKCSINQWYIVNCTSFTPYLSALNHLELLRVDLKNHTFVVSMRTPRISDCQSPVRNSIQTMGIDLGRSPFLFSKLQNKFVFEGCGNAVIMDNGSVITGCSTACRNFTHSNRNKCFGISCCQTTIPHYFKSYDIKLTGFEEEDEGCGAAFMVDETLYDQRRVADPFNVTRDTSFIPVSLTWTLTDTDEANCYQNNVETLVLDMSNCTPVKTWHCYGDQSCEGNPYLIDGCMINTNYNNDEDPTGECRRCEESGGYCSGDKIYDLDGLLSAQNFTCYHYHFQKRISMGVILGASMSMGLLFLVAIGYALYQVIKRSKEKGRVMSIFDALVIKEATRDELLIAANLAMRCLNFNGKHRPTMKEVAMELETIRRSHIPSMVQTTKSPVVYRKEPSIPSMVQTTTSTVNGEELSTQSYGESSSTFLSFNDGIAN</sequence>
<gene>
    <name evidence="11" type="ORF">QVD17_37386</name>
</gene>
<feature type="transmembrane region" description="Helical" evidence="7">
    <location>
        <begin position="586"/>
        <end position="611"/>
    </location>
</feature>
<comment type="caution">
    <text evidence="11">The sequence shown here is derived from an EMBL/GenBank/DDBJ whole genome shotgun (WGS) entry which is preliminary data.</text>
</comment>
<evidence type="ECO:0000256" key="7">
    <source>
        <dbReference type="SAM" id="Phobius"/>
    </source>
</evidence>
<protein>
    <submittedName>
        <fullName evidence="11">Uncharacterized protein</fullName>
    </submittedName>
</protein>
<dbReference type="Pfam" id="PF13947">
    <property type="entry name" value="GUB_WAK_bind"/>
    <property type="match status" value="2"/>
</dbReference>
<name>A0AAD8K0E8_TARER</name>
<keyword evidence="2" id="KW-0418">Kinase</keyword>
<feature type="chain" id="PRO_5042019520" evidence="8">
    <location>
        <begin position="23"/>
        <end position="732"/>
    </location>
</feature>
<dbReference type="Proteomes" id="UP001229421">
    <property type="component" value="Unassembled WGS sequence"/>
</dbReference>
<keyword evidence="2" id="KW-0723">Serine/threonine-protein kinase</keyword>
<evidence type="ECO:0000256" key="2">
    <source>
        <dbReference type="ARBA" id="ARBA00022527"/>
    </source>
</evidence>
<evidence type="ECO:0000256" key="5">
    <source>
        <dbReference type="ARBA" id="ARBA00023157"/>
    </source>
</evidence>
<keyword evidence="7" id="KW-0472">Membrane</keyword>
<evidence type="ECO:0000259" key="10">
    <source>
        <dbReference type="Pfam" id="PF13947"/>
    </source>
</evidence>
<dbReference type="Pfam" id="PF08488">
    <property type="entry name" value="WAK"/>
    <property type="match status" value="2"/>
</dbReference>
<reference evidence="11" key="1">
    <citation type="journal article" date="2023" name="bioRxiv">
        <title>Improved chromosome-level genome assembly for marigold (Tagetes erecta).</title>
        <authorList>
            <person name="Jiang F."/>
            <person name="Yuan L."/>
            <person name="Wang S."/>
            <person name="Wang H."/>
            <person name="Xu D."/>
            <person name="Wang A."/>
            <person name="Fan W."/>
        </authorList>
    </citation>
    <scope>NUCLEOTIDE SEQUENCE</scope>
    <source>
        <strain evidence="11">WSJ</strain>
        <tissue evidence="11">Leaf</tissue>
    </source>
</reference>
<feature type="domain" description="Wall-associated receptor kinase galacturonan-binding" evidence="10">
    <location>
        <begin position="287"/>
        <end position="343"/>
    </location>
</feature>
<dbReference type="GO" id="GO:0030247">
    <property type="term" value="F:polysaccharide binding"/>
    <property type="evidence" value="ECO:0007669"/>
    <property type="project" value="InterPro"/>
</dbReference>
<dbReference type="Gene3D" id="1.10.510.10">
    <property type="entry name" value="Transferase(Phosphotransferase) domain 1"/>
    <property type="match status" value="1"/>
</dbReference>
<keyword evidence="5" id="KW-1015">Disulfide bond</keyword>
<feature type="domain" description="Wall-associated receptor kinase galacturonan-binding" evidence="10">
    <location>
        <begin position="31"/>
        <end position="89"/>
    </location>
</feature>
<dbReference type="EMBL" id="JAUHHV010000010">
    <property type="protein sequence ID" value="KAK1410845.1"/>
    <property type="molecule type" value="Genomic_DNA"/>
</dbReference>
<keyword evidence="7" id="KW-1133">Transmembrane helix</keyword>